<dbReference type="GO" id="GO:0003735">
    <property type="term" value="F:structural constituent of ribosome"/>
    <property type="evidence" value="ECO:0007669"/>
    <property type="project" value="InterPro"/>
</dbReference>
<keyword evidence="2 5" id="KW-0689">Ribosomal protein</keyword>
<dbReference type="GO" id="GO:0006412">
    <property type="term" value="P:translation"/>
    <property type="evidence" value="ECO:0007669"/>
    <property type="project" value="UniProtKB-UniRule"/>
</dbReference>
<feature type="region of interest" description="Disordered" evidence="7">
    <location>
        <begin position="17"/>
        <end position="42"/>
    </location>
</feature>
<feature type="compositionally biased region" description="Basic residues" evidence="7">
    <location>
        <begin position="23"/>
        <end position="42"/>
    </location>
</feature>
<dbReference type="OrthoDB" id="47476at2"/>
<dbReference type="HAMAP" id="MF_00514">
    <property type="entry name" value="Ribosomal_bL35"/>
    <property type="match status" value="1"/>
</dbReference>
<dbReference type="Gene3D" id="4.10.410.60">
    <property type="match status" value="1"/>
</dbReference>
<proteinExistence type="inferred from homology"/>
<keyword evidence="3 5" id="KW-0687">Ribonucleoprotein</keyword>
<evidence type="ECO:0000256" key="5">
    <source>
        <dbReference type="HAMAP-Rule" id="MF_00514"/>
    </source>
</evidence>
<dbReference type="GO" id="GO:0015934">
    <property type="term" value="C:large ribosomal subunit"/>
    <property type="evidence" value="ECO:0007669"/>
    <property type="project" value="TreeGrafter"/>
</dbReference>
<dbReference type="KEGG" id="msyr:CXP39_02900"/>
<dbReference type="Proteomes" id="UP000233419">
    <property type="component" value="Chromosome"/>
</dbReference>
<dbReference type="InterPro" id="IPR018265">
    <property type="entry name" value="Ribosomal_bL35_CS"/>
</dbReference>
<dbReference type="InterPro" id="IPR021137">
    <property type="entry name" value="Ribosomal_bL35-like"/>
</dbReference>
<dbReference type="NCBIfam" id="TIGR00001">
    <property type="entry name" value="rpmI_bact"/>
    <property type="match status" value="1"/>
</dbReference>
<dbReference type="PANTHER" id="PTHR33343:SF1">
    <property type="entry name" value="LARGE RIBOSOMAL SUBUNIT PROTEIN BL35M"/>
    <property type="match status" value="1"/>
</dbReference>
<protein>
    <recommendedName>
        <fullName evidence="4 5">Large ribosomal subunit protein bL35</fullName>
    </recommendedName>
</protein>
<evidence type="ECO:0000256" key="4">
    <source>
        <dbReference type="ARBA" id="ARBA00071664"/>
    </source>
</evidence>
<dbReference type="EMBL" id="CP025257">
    <property type="protein sequence ID" value="AUF83733.1"/>
    <property type="molecule type" value="Genomic_DNA"/>
</dbReference>
<evidence type="ECO:0000313" key="8">
    <source>
        <dbReference type="EMBL" id="AUF83733.1"/>
    </source>
</evidence>
<sequence>MPKMKTKKALAKRVRVSANGNLKRGKAYRSHRATGKTTKQKRHLEKMTIVHKTDMKRLKGLLQK</sequence>
<evidence type="ECO:0000313" key="9">
    <source>
        <dbReference type="Proteomes" id="UP000233419"/>
    </source>
</evidence>
<evidence type="ECO:0000256" key="3">
    <source>
        <dbReference type="ARBA" id="ARBA00023274"/>
    </source>
</evidence>
<accession>A0A2K9BNW6</accession>
<reference evidence="8 9" key="1">
    <citation type="submission" date="2017-12" db="EMBL/GenBank/DDBJ databases">
        <title>Mesoplasma syrphidae YJS, Complete Genome.</title>
        <authorList>
            <person name="Knight T.F."/>
            <person name="Citino T."/>
            <person name="Rubinstein R."/>
            <person name="Neuschaefer Z."/>
        </authorList>
    </citation>
    <scope>NUCLEOTIDE SEQUENCE [LARGE SCALE GENOMIC DNA]</scope>
    <source>
        <strain evidence="8 9">YJS</strain>
    </source>
</reference>
<dbReference type="AlphaFoldDB" id="A0A2K9BNW6"/>
<dbReference type="InterPro" id="IPR001706">
    <property type="entry name" value="Ribosomal_bL35"/>
</dbReference>
<dbReference type="InterPro" id="IPR037229">
    <property type="entry name" value="Ribosomal_bL35_sf"/>
</dbReference>
<comment type="similarity">
    <text evidence="1 5 6">Belongs to the bacterial ribosomal protein bL35 family.</text>
</comment>
<dbReference type="PRINTS" id="PR00064">
    <property type="entry name" value="RIBOSOMALL35"/>
</dbReference>
<dbReference type="RefSeq" id="WP_027048550.1">
    <property type="nucleotide sequence ID" value="NZ_CP025257.1"/>
</dbReference>
<dbReference type="Pfam" id="PF01632">
    <property type="entry name" value="Ribosomal_L35p"/>
    <property type="match status" value="1"/>
</dbReference>
<gene>
    <name evidence="5" type="primary">rpmI</name>
    <name evidence="8" type="ORF">CXP39_02900</name>
</gene>
<evidence type="ECO:0000256" key="1">
    <source>
        <dbReference type="ARBA" id="ARBA00006598"/>
    </source>
</evidence>
<keyword evidence="9" id="KW-1185">Reference proteome</keyword>
<evidence type="ECO:0000256" key="7">
    <source>
        <dbReference type="SAM" id="MobiDB-lite"/>
    </source>
</evidence>
<name>A0A2K9BNW6_9MOLU</name>
<evidence type="ECO:0000256" key="6">
    <source>
        <dbReference type="RuleBase" id="RU000568"/>
    </source>
</evidence>
<dbReference type="SUPFAM" id="SSF143034">
    <property type="entry name" value="L35p-like"/>
    <property type="match status" value="1"/>
</dbReference>
<dbReference type="PANTHER" id="PTHR33343">
    <property type="entry name" value="54S RIBOSOMAL PROTEIN BL35M"/>
    <property type="match status" value="1"/>
</dbReference>
<organism evidence="8 9">
    <name type="scientific">Mesoplasma syrphidae</name>
    <dbReference type="NCBI Taxonomy" id="225999"/>
    <lineage>
        <taxon>Bacteria</taxon>
        <taxon>Bacillati</taxon>
        <taxon>Mycoplasmatota</taxon>
        <taxon>Mollicutes</taxon>
        <taxon>Entomoplasmatales</taxon>
        <taxon>Entomoplasmataceae</taxon>
        <taxon>Mesoplasma</taxon>
    </lineage>
</organism>
<dbReference type="FunFam" id="4.10.410.60:FF:000001">
    <property type="entry name" value="50S ribosomal protein L35"/>
    <property type="match status" value="1"/>
</dbReference>
<evidence type="ECO:0000256" key="2">
    <source>
        <dbReference type="ARBA" id="ARBA00022980"/>
    </source>
</evidence>
<dbReference type="PROSITE" id="PS00936">
    <property type="entry name" value="RIBOSOMAL_L35"/>
    <property type="match status" value="1"/>
</dbReference>